<dbReference type="AlphaFoldDB" id="A0A8S3WDF4"/>
<proteinExistence type="predicted"/>
<evidence type="ECO:0000313" key="3">
    <source>
        <dbReference type="Proteomes" id="UP000691718"/>
    </source>
</evidence>
<keyword evidence="1" id="KW-0175">Coiled coil</keyword>
<protein>
    <submittedName>
        <fullName evidence="2">(apollo) hypothetical protein</fullName>
    </submittedName>
</protein>
<name>A0A8S3WDF4_PARAO</name>
<sequence>MPLKRTTPLTPTNLNVGVVHSHTHSDPNLSISVDIEDALSNETQRNFNTKRKRENLGEKGNLYDFKSLMMNMFQELKITMNEIKDQNNELKESVKFTAAKYDDVLETTNF</sequence>
<dbReference type="OrthoDB" id="7454255at2759"/>
<comment type="caution">
    <text evidence="2">The sequence shown here is derived from an EMBL/GenBank/DDBJ whole genome shotgun (WGS) entry which is preliminary data.</text>
</comment>
<organism evidence="2 3">
    <name type="scientific">Parnassius apollo</name>
    <name type="common">Apollo butterfly</name>
    <name type="synonym">Papilio apollo</name>
    <dbReference type="NCBI Taxonomy" id="110799"/>
    <lineage>
        <taxon>Eukaryota</taxon>
        <taxon>Metazoa</taxon>
        <taxon>Ecdysozoa</taxon>
        <taxon>Arthropoda</taxon>
        <taxon>Hexapoda</taxon>
        <taxon>Insecta</taxon>
        <taxon>Pterygota</taxon>
        <taxon>Neoptera</taxon>
        <taxon>Endopterygota</taxon>
        <taxon>Lepidoptera</taxon>
        <taxon>Glossata</taxon>
        <taxon>Ditrysia</taxon>
        <taxon>Papilionoidea</taxon>
        <taxon>Papilionidae</taxon>
        <taxon>Parnassiinae</taxon>
        <taxon>Parnassini</taxon>
        <taxon>Parnassius</taxon>
        <taxon>Parnassius</taxon>
    </lineage>
</organism>
<evidence type="ECO:0000256" key="1">
    <source>
        <dbReference type="SAM" id="Coils"/>
    </source>
</evidence>
<feature type="coiled-coil region" evidence="1">
    <location>
        <begin position="69"/>
        <end position="100"/>
    </location>
</feature>
<accession>A0A8S3WDF4</accession>
<keyword evidence="3" id="KW-1185">Reference proteome</keyword>
<dbReference type="EMBL" id="CAJQZP010000288">
    <property type="protein sequence ID" value="CAG4954318.1"/>
    <property type="molecule type" value="Genomic_DNA"/>
</dbReference>
<reference evidence="2" key="1">
    <citation type="submission" date="2021-04" db="EMBL/GenBank/DDBJ databases">
        <authorList>
            <person name="Tunstrom K."/>
        </authorList>
    </citation>
    <scope>NUCLEOTIDE SEQUENCE</scope>
</reference>
<evidence type="ECO:0000313" key="2">
    <source>
        <dbReference type="EMBL" id="CAG4954318.1"/>
    </source>
</evidence>
<gene>
    <name evidence="2" type="ORF">PAPOLLO_LOCUS5093</name>
</gene>
<dbReference type="Proteomes" id="UP000691718">
    <property type="component" value="Unassembled WGS sequence"/>
</dbReference>